<evidence type="ECO:0000256" key="6">
    <source>
        <dbReference type="SAM" id="SignalP"/>
    </source>
</evidence>
<keyword evidence="1" id="KW-1003">Cell membrane</keyword>
<name>A0A9D1K4M3_9FIRM</name>
<evidence type="ECO:0000256" key="5">
    <source>
        <dbReference type="ARBA" id="ARBA00023288"/>
    </source>
</evidence>
<dbReference type="Pfam" id="PF01547">
    <property type="entry name" value="SBP_bac_1"/>
    <property type="match status" value="1"/>
</dbReference>
<dbReference type="EMBL" id="DVJN01000020">
    <property type="protein sequence ID" value="HIS91574.1"/>
    <property type="molecule type" value="Genomic_DNA"/>
</dbReference>
<dbReference type="Gene3D" id="3.40.190.10">
    <property type="entry name" value="Periplasmic binding protein-like II"/>
    <property type="match status" value="2"/>
</dbReference>
<evidence type="ECO:0000256" key="4">
    <source>
        <dbReference type="ARBA" id="ARBA00023139"/>
    </source>
</evidence>
<evidence type="ECO:0000313" key="8">
    <source>
        <dbReference type="Proteomes" id="UP000824140"/>
    </source>
</evidence>
<dbReference type="SUPFAM" id="SSF53850">
    <property type="entry name" value="Periplasmic binding protein-like II"/>
    <property type="match status" value="1"/>
</dbReference>
<sequence>MKKRLSMVLVLILALAIFSGGGVAEGEDRFGKYDELLEVTYLSIDFNAPTVAQYDDNNPARRSPTENAWIEGYREYLNIDLQRIIAEDSTALNARLNTGMASGDLPDIMFVDKSMFYVLAENGVLQDLSDAYANYEHKNFLNQIEESYPDIMTVGQYDGEMLGYAKCGNMYNATSVLWIRQDWLDEVGMEIPTTIDEMIEVARAFVSAQLGGENTVGIGFNEFKELLAPYGVVRDTWTQQEDGTYVYANTLDAAKEGLLMLQSLYAEGLIKSDFAVGTTITEDVANGTCGLYLADVTRGVQEIQTNFNNDPDAVWVPANFPTLDGERVKQWTNAAVGGFYVVNAEFEHPEALFKLIEFENAMRFSVDPAESERFNVCEDGYQMWSIGAFRDAVRADTDLYKGELIAEGLENDTPLEEMNALAASNYDLCMQAENGNREFLGRLVAFVQGYGVTIPLREAGLLIGAYNGPITENMSLYEATINEALNNAMIQVIMGADISVFEDGVAQWYATGGQDITDEVNEYYNSLV</sequence>
<accession>A0A9D1K4M3</accession>
<reference evidence="7" key="1">
    <citation type="submission" date="2020-10" db="EMBL/GenBank/DDBJ databases">
        <authorList>
            <person name="Gilroy R."/>
        </authorList>
    </citation>
    <scope>NUCLEOTIDE SEQUENCE</scope>
    <source>
        <strain evidence="7">13766</strain>
    </source>
</reference>
<keyword evidence="5" id="KW-0449">Lipoprotein</keyword>
<reference evidence="7" key="2">
    <citation type="journal article" date="2021" name="PeerJ">
        <title>Extensive microbial diversity within the chicken gut microbiome revealed by metagenomics and culture.</title>
        <authorList>
            <person name="Gilroy R."/>
            <person name="Ravi A."/>
            <person name="Getino M."/>
            <person name="Pursley I."/>
            <person name="Horton D.L."/>
            <person name="Alikhan N.F."/>
            <person name="Baker D."/>
            <person name="Gharbi K."/>
            <person name="Hall N."/>
            <person name="Watson M."/>
            <person name="Adriaenssens E.M."/>
            <person name="Foster-Nyarko E."/>
            <person name="Jarju S."/>
            <person name="Secka A."/>
            <person name="Antonio M."/>
            <person name="Oren A."/>
            <person name="Chaudhuri R.R."/>
            <person name="La Ragione R."/>
            <person name="Hildebrand F."/>
            <person name="Pallen M.J."/>
        </authorList>
    </citation>
    <scope>NUCLEOTIDE SEQUENCE</scope>
    <source>
        <strain evidence="7">13766</strain>
    </source>
</reference>
<dbReference type="PANTHER" id="PTHR43649">
    <property type="entry name" value="ARABINOSE-BINDING PROTEIN-RELATED"/>
    <property type="match status" value="1"/>
</dbReference>
<keyword evidence="4" id="KW-0564">Palmitate</keyword>
<feature type="signal peptide" evidence="6">
    <location>
        <begin position="1"/>
        <end position="24"/>
    </location>
</feature>
<protein>
    <submittedName>
        <fullName evidence="7">Extracellular solute-binding protein</fullName>
    </submittedName>
</protein>
<feature type="chain" id="PRO_5039217252" evidence="6">
    <location>
        <begin position="25"/>
        <end position="528"/>
    </location>
</feature>
<dbReference type="InterPro" id="IPR050490">
    <property type="entry name" value="Bact_solute-bd_prot1"/>
</dbReference>
<evidence type="ECO:0000256" key="3">
    <source>
        <dbReference type="ARBA" id="ARBA00023136"/>
    </source>
</evidence>
<organism evidence="7 8">
    <name type="scientific">Candidatus Alectryocaccomicrobium excrementavium</name>
    <dbReference type="NCBI Taxonomy" id="2840668"/>
    <lineage>
        <taxon>Bacteria</taxon>
        <taxon>Bacillati</taxon>
        <taxon>Bacillota</taxon>
        <taxon>Clostridia</taxon>
        <taxon>Candidatus Alectryocaccomicrobium</taxon>
    </lineage>
</organism>
<dbReference type="Proteomes" id="UP000824140">
    <property type="component" value="Unassembled WGS sequence"/>
</dbReference>
<comment type="caution">
    <text evidence="7">The sequence shown here is derived from an EMBL/GenBank/DDBJ whole genome shotgun (WGS) entry which is preliminary data.</text>
</comment>
<dbReference type="AlphaFoldDB" id="A0A9D1K4M3"/>
<keyword evidence="3" id="KW-0472">Membrane</keyword>
<evidence type="ECO:0000256" key="1">
    <source>
        <dbReference type="ARBA" id="ARBA00022475"/>
    </source>
</evidence>
<evidence type="ECO:0000313" key="7">
    <source>
        <dbReference type="EMBL" id="HIS91574.1"/>
    </source>
</evidence>
<proteinExistence type="predicted"/>
<gene>
    <name evidence="7" type="ORF">IAA84_01000</name>
</gene>
<keyword evidence="2 6" id="KW-0732">Signal</keyword>
<dbReference type="InterPro" id="IPR006059">
    <property type="entry name" value="SBP"/>
</dbReference>
<dbReference type="PANTHER" id="PTHR43649:SF33">
    <property type="entry name" value="POLYGALACTURONAN_RHAMNOGALACTURONAN-BINDING PROTEIN YTCQ"/>
    <property type="match status" value="1"/>
</dbReference>
<evidence type="ECO:0000256" key="2">
    <source>
        <dbReference type="ARBA" id="ARBA00022729"/>
    </source>
</evidence>